<keyword evidence="1" id="KW-0812">Transmembrane</keyword>
<gene>
    <name evidence="2" type="ORF">XELAEV_18046418mg</name>
</gene>
<reference evidence="3" key="1">
    <citation type="journal article" date="2016" name="Nature">
        <title>Genome evolution in the allotetraploid frog Xenopus laevis.</title>
        <authorList>
            <person name="Session A.M."/>
            <person name="Uno Y."/>
            <person name="Kwon T."/>
            <person name="Chapman J.A."/>
            <person name="Toyoda A."/>
            <person name="Takahashi S."/>
            <person name="Fukui A."/>
            <person name="Hikosaka A."/>
            <person name="Suzuki A."/>
            <person name="Kondo M."/>
            <person name="van Heeringen S.J."/>
            <person name="Quigley I."/>
            <person name="Heinz S."/>
            <person name="Ogino H."/>
            <person name="Ochi H."/>
            <person name="Hellsten U."/>
            <person name="Lyons J.B."/>
            <person name="Simakov O."/>
            <person name="Putnam N."/>
            <person name="Stites J."/>
            <person name="Kuroki Y."/>
            <person name="Tanaka T."/>
            <person name="Michiue T."/>
            <person name="Watanabe M."/>
            <person name="Bogdanovic O."/>
            <person name="Lister R."/>
            <person name="Georgiou G."/>
            <person name="Paranjpe S.S."/>
            <person name="van Kruijsbergen I."/>
            <person name="Shu S."/>
            <person name="Carlson J."/>
            <person name="Kinoshita T."/>
            <person name="Ohta Y."/>
            <person name="Mawaribuchi S."/>
            <person name="Jenkins J."/>
            <person name="Grimwood J."/>
            <person name="Schmutz J."/>
            <person name="Mitros T."/>
            <person name="Mozaffari S.V."/>
            <person name="Suzuki Y."/>
            <person name="Haramoto Y."/>
            <person name="Yamamoto T.S."/>
            <person name="Takagi C."/>
            <person name="Heald R."/>
            <person name="Miller K."/>
            <person name="Haudenschild C."/>
            <person name="Kitzman J."/>
            <person name="Nakayama T."/>
            <person name="Izutsu Y."/>
            <person name="Robert J."/>
            <person name="Fortriede J."/>
            <person name="Burns K."/>
            <person name="Lotay V."/>
            <person name="Karimi K."/>
            <person name="Yasuoka Y."/>
            <person name="Dichmann D.S."/>
            <person name="Flajnik M.F."/>
            <person name="Houston D.W."/>
            <person name="Shendure J."/>
            <person name="DuPasquier L."/>
            <person name="Vize P.D."/>
            <person name="Zorn A.M."/>
            <person name="Ito M."/>
            <person name="Marcotte E.M."/>
            <person name="Wallingford J.B."/>
            <person name="Ito Y."/>
            <person name="Asashima M."/>
            <person name="Ueno N."/>
            <person name="Matsuda Y."/>
            <person name="Veenstra G.J."/>
            <person name="Fujiyama A."/>
            <person name="Harland R.M."/>
            <person name="Taira M."/>
            <person name="Rokhsar D.S."/>
        </authorList>
    </citation>
    <scope>NUCLEOTIDE SEQUENCE [LARGE SCALE GENOMIC DNA]</scope>
    <source>
        <strain evidence="3">J</strain>
    </source>
</reference>
<organism evidence="2 3">
    <name type="scientific">Xenopus laevis</name>
    <name type="common">African clawed frog</name>
    <dbReference type="NCBI Taxonomy" id="8355"/>
    <lineage>
        <taxon>Eukaryota</taxon>
        <taxon>Metazoa</taxon>
        <taxon>Chordata</taxon>
        <taxon>Craniata</taxon>
        <taxon>Vertebrata</taxon>
        <taxon>Euteleostomi</taxon>
        <taxon>Amphibia</taxon>
        <taxon>Batrachia</taxon>
        <taxon>Anura</taxon>
        <taxon>Pipoidea</taxon>
        <taxon>Pipidae</taxon>
        <taxon>Xenopodinae</taxon>
        <taxon>Xenopus</taxon>
        <taxon>Xenopus</taxon>
    </lineage>
</organism>
<evidence type="ECO:0000313" key="3">
    <source>
        <dbReference type="Proteomes" id="UP000694892"/>
    </source>
</evidence>
<evidence type="ECO:0000313" key="2">
    <source>
        <dbReference type="EMBL" id="OCT60399.1"/>
    </source>
</evidence>
<keyword evidence="1" id="KW-1133">Transmembrane helix</keyword>
<protein>
    <submittedName>
        <fullName evidence="2">Uncharacterized protein</fullName>
    </submittedName>
</protein>
<proteinExistence type="predicted"/>
<dbReference type="Proteomes" id="UP000694892">
    <property type="component" value="Chromosome 9_10S"/>
</dbReference>
<name>A0A974BSX6_XENLA</name>
<keyword evidence="1" id="KW-0472">Membrane</keyword>
<dbReference type="EMBL" id="CM004483">
    <property type="protein sequence ID" value="OCT60399.1"/>
    <property type="molecule type" value="Genomic_DNA"/>
</dbReference>
<accession>A0A974BSX6</accession>
<evidence type="ECO:0000256" key="1">
    <source>
        <dbReference type="SAM" id="Phobius"/>
    </source>
</evidence>
<dbReference type="PROSITE" id="PS51257">
    <property type="entry name" value="PROKAR_LIPOPROTEIN"/>
    <property type="match status" value="1"/>
</dbReference>
<sequence>MRQDTEVGSNLVLVGCACMLDGCMRDQLVANRKKRIHSLGNKMCFFISSGVFHYPVPLTACLHMFIPFHDSAL</sequence>
<dbReference type="AlphaFoldDB" id="A0A974BSX6"/>
<feature type="transmembrane region" description="Helical" evidence="1">
    <location>
        <begin position="43"/>
        <end position="66"/>
    </location>
</feature>